<feature type="region of interest" description="Disordered" evidence="1">
    <location>
        <begin position="35"/>
        <end position="87"/>
    </location>
</feature>
<evidence type="ECO:0000256" key="1">
    <source>
        <dbReference type="SAM" id="MobiDB-lite"/>
    </source>
</evidence>
<accession>A0A8T1NWC9</accession>
<dbReference type="InterPro" id="IPR057212">
    <property type="entry name" value="DUF7890"/>
</dbReference>
<comment type="caution">
    <text evidence="3">The sequence shown here is derived from an EMBL/GenBank/DDBJ whole genome shotgun (WGS) entry which is preliminary data.</text>
</comment>
<evidence type="ECO:0000259" key="2">
    <source>
        <dbReference type="Pfam" id="PF25418"/>
    </source>
</evidence>
<evidence type="ECO:0000313" key="3">
    <source>
        <dbReference type="EMBL" id="KAG6633931.1"/>
    </source>
</evidence>
<evidence type="ECO:0000313" key="4">
    <source>
        <dbReference type="Proteomes" id="UP000811609"/>
    </source>
</evidence>
<dbReference type="PANTHER" id="PTHR36782">
    <property type="entry name" value="BNAC03G62080D PROTEIN"/>
    <property type="match status" value="1"/>
</dbReference>
<gene>
    <name evidence="3" type="ORF">CIPAW_12G082600</name>
</gene>
<name>A0A8T1NWC9_CARIL</name>
<proteinExistence type="predicted"/>
<dbReference type="Pfam" id="PF25418">
    <property type="entry name" value="DUF7890"/>
    <property type="match status" value="1"/>
</dbReference>
<keyword evidence="4" id="KW-1185">Reference proteome</keyword>
<dbReference type="EMBL" id="CM031820">
    <property type="protein sequence ID" value="KAG6633931.1"/>
    <property type="molecule type" value="Genomic_DNA"/>
</dbReference>
<reference evidence="3" key="1">
    <citation type="submission" date="2020-12" db="EMBL/GenBank/DDBJ databases">
        <title>WGS assembly of Carya illinoinensis cv. Pawnee.</title>
        <authorList>
            <person name="Platts A."/>
            <person name="Shu S."/>
            <person name="Wright S."/>
            <person name="Barry K."/>
            <person name="Edger P."/>
            <person name="Pires J.C."/>
            <person name="Schmutz J."/>
        </authorList>
    </citation>
    <scope>NUCLEOTIDE SEQUENCE</scope>
    <source>
        <tissue evidence="3">Leaf</tissue>
    </source>
</reference>
<protein>
    <recommendedName>
        <fullName evidence="2">DUF7890 domain-containing protein</fullName>
    </recommendedName>
</protein>
<dbReference type="Proteomes" id="UP000811609">
    <property type="component" value="Chromosome 12"/>
</dbReference>
<dbReference type="PANTHER" id="PTHR36782:SF1">
    <property type="entry name" value="CALCIUM UNIPORTER PROTEIN"/>
    <property type="match status" value="1"/>
</dbReference>
<sequence>MWNSALTFCDKLSLQVLEPRKSSVNAKTIYRDELDKKASRKKPGKSCRDRSTVADSKVPLLPGDRDGKDSERRGSHGSSNTHVDRKGVIRVKVRMTKEEAARILSRCKDGGFLEFKDVATELVQIPKNRVHVVSLNTILDPVLTSIPEEIDEN</sequence>
<dbReference type="AlphaFoldDB" id="A0A8T1NWC9"/>
<feature type="compositionally biased region" description="Basic and acidic residues" evidence="1">
    <location>
        <begin position="63"/>
        <end position="74"/>
    </location>
</feature>
<organism evidence="3 4">
    <name type="scientific">Carya illinoinensis</name>
    <name type="common">Pecan</name>
    <dbReference type="NCBI Taxonomy" id="32201"/>
    <lineage>
        <taxon>Eukaryota</taxon>
        <taxon>Viridiplantae</taxon>
        <taxon>Streptophyta</taxon>
        <taxon>Embryophyta</taxon>
        <taxon>Tracheophyta</taxon>
        <taxon>Spermatophyta</taxon>
        <taxon>Magnoliopsida</taxon>
        <taxon>eudicotyledons</taxon>
        <taxon>Gunneridae</taxon>
        <taxon>Pentapetalae</taxon>
        <taxon>rosids</taxon>
        <taxon>fabids</taxon>
        <taxon>Fagales</taxon>
        <taxon>Juglandaceae</taxon>
        <taxon>Carya</taxon>
    </lineage>
</organism>
<feature type="domain" description="DUF7890" evidence="2">
    <location>
        <begin position="88"/>
        <end position="133"/>
    </location>
</feature>